<keyword evidence="2" id="KW-0238">DNA-binding</keyword>
<dbReference type="SMART" id="SM00448">
    <property type="entry name" value="REC"/>
    <property type="match status" value="1"/>
</dbReference>
<accession>A0AA49FKR2</accession>
<sequence>MLKILVIEDHALVREGLLQALKVLEDEVETLGAQDADVALELLMSNEDVDLILLDLMLPGTSGMALLGVLRKRFPAIPVVILSALDDSDTVTRALRQGAAGFVPKSSSTDLMIDALHQVLAGEVYLPPRLRDATSRGDNNSGRGKSVADRYGLTQGQMRVLELLTQGKTNRQIADLLGVTEGTVKIHVSAIFKAMNVTNRSQALLLASRQRVRV</sequence>
<dbReference type="EMBL" id="CP107246">
    <property type="protein sequence ID" value="WIM05303.1"/>
    <property type="molecule type" value="Genomic_DNA"/>
</dbReference>
<dbReference type="SMART" id="SM00421">
    <property type="entry name" value="HTH_LUXR"/>
    <property type="match status" value="1"/>
</dbReference>
<dbReference type="KEGG" id="npv:OHM77_11505"/>
<organism evidence="6">
    <name type="scientific">Candidatus Nitricoxidivorans perseverans</name>
    <dbReference type="NCBI Taxonomy" id="2975601"/>
    <lineage>
        <taxon>Bacteria</taxon>
        <taxon>Pseudomonadati</taxon>
        <taxon>Pseudomonadota</taxon>
        <taxon>Betaproteobacteria</taxon>
        <taxon>Nitrosomonadales</taxon>
        <taxon>Sterolibacteriaceae</taxon>
        <taxon>Candidatus Nitricoxidivorans</taxon>
    </lineage>
</organism>
<dbReference type="AlphaFoldDB" id="A0AA49FKR2"/>
<gene>
    <name evidence="6" type="ORF">OHM77_11505</name>
</gene>
<dbReference type="PANTHER" id="PTHR45566">
    <property type="entry name" value="HTH-TYPE TRANSCRIPTIONAL REGULATOR YHJB-RELATED"/>
    <property type="match status" value="1"/>
</dbReference>
<proteinExistence type="predicted"/>
<dbReference type="InterPro" id="IPR011006">
    <property type="entry name" value="CheY-like_superfamily"/>
</dbReference>
<evidence type="ECO:0000256" key="1">
    <source>
        <dbReference type="ARBA" id="ARBA00022553"/>
    </source>
</evidence>
<dbReference type="PRINTS" id="PR00038">
    <property type="entry name" value="HTHLUXR"/>
</dbReference>
<evidence type="ECO:0000256" key="3">
    <source>
        <dbReference type="PROSITE-ProRule" id="PRU00169"/>
    </source>
</evidence>
<reference evidence="6" key="1">
    <citation type="journal article" date="2023" name="Nat. Microbiol.">
        <title>Enrichment and characterization of a nitric oxide-reducing microbial community in a continuous bioreactor.</title>
        <authorList>
            <person name="Garrido-Amador P."/>
            <person name="Stortenbeker N."/>
            <person name="Wessels H.J.C.T."/>
            <person name="Speth D.R."/>
            <person name="Garcia-Heredia I."/>
            <person name="Kartal B."/>
        </authorList>
    </citation>
    <scope>NUCLEOTIDE SEQUENCE</scope>
    <source>
        <strain evidence="6">MAG1</strain>
    </source>
</reference>
<dbReference type="Gene3D" id="3.40.50.2300">
    <property type="match status" value="1"/>
</dbReference>
<dbReference type="InterPro" id="IPR058245">
    <property type="entry name" value="NreC/VraR/RcsB-like_REC"/>
</dbReference>
<dbReference type="InterPro" id="IPR001789">
    <property type="entry name" value="Sig_transdc_resp-reg_receiver"/>
</dbReference>
<dbReference type="SUPFAM" id="SSF46894">
    <property type="entry name" value="C-terminal effector domain of the bipartite response regulators"/>
    <property type="match status" value="1"/>
</dbReference>
<dbReference type="CDD" id="cd06170">
    <property type="entry name" value="LuxR_C_like"/>
    <property type="match status" value="1"/>
</dbReference>
<dbReference type="SUPFAM" id="SSF52172">
    <property type="entry name" value="CheY-like"/>
    <property type="match status" value="1"/>
</dbReference>
<feature type="domain" description="HTH luxR-type" evidence="4">
    <location>
        <begin position="146"/>
        <end position="211"/>
    </location>
</feature>
<feature type="domain" description="Response regulatory" evidence="5">
    <location>
        <begin position="3"/>
        <end position="120"/>
    </location>
</feature>
<dbReference type="InterPro" id="IPR051015">
    <property type="entry name" value="EvgA-like"/>
</dbReference>
<dbReference type="InterPro" id="IPR016032">
    <property type="entry name" value="Sig_transdc_resp-reg_C-effctor"/>
</dbReference>
<evidence type="ECO:0000259" key="4">
    <source>
        <dbReference type="PROSITE" id="PS50043"/>
    </source>
</evidence>
<dbReference type="GO" id="GO:0003677">
    <property type="term" value="F:DNA binding"/>
    <property type="evidence" value="ECO:0007669"/>
    <property type="project" value="UniProtKB-KW"/>
</dbReference>
<dbReference type="GO" id="GO:0000160">
    <property type="term" value="P:phosphorelay signal transduction system"/>
    <property type="evidence" value="ECO:0007669"/>
    <property type="project" value="InterPro"/>
</dbReference>
<protein>
    <submittedName>
        <fullName evidence="6">Response regulator transcription factor</fullName>
    </submittedName>
</protein>
<dbReference type="PROSITE" id="PS50043">
    <property type="entry name" value="HTH_LUXR_2"/>
    <property type="match status" value="1"/>
</dbReference>
<dbReference type="CDD" id="cd17535">
    <property type="entry name" value="REC_NarL-like"/>
    <property type="match status" value="1"/>
</dbReference>
<dbReference type="InterPro" id="IPR000792">
    <property type="entry name" value="Tscrpt_reg_LuxR_C"/>
</dbReference>
<evidence type="ECO:0000256" key="2">
    <source>
        <dbReference type="ARBA" id="ARBA00023125"/>
    </source>
</evidence>
<feature type="modified residue" description="4-aspartylphosphate" evidence="3">
    <location>
        <position position="55"/>
    </location>
</feature>
<evidence type="ECO:0000313" key="6">
    <source>
        <dbReference type="EMBL" id="WIM05303.1"/>
    </source>
</evidence>
<keyword evidence="1 3" id="KW-0597">Phosphoprotein</keyword>
<name>A0AA49FKR2_9PROT</name>
<dbReference type="PANTHER" id="PTHR45566:SF1">
    <property type="entry name" value="HTH-TYPE TRANSCRIPTIONAL REGULATOR YHJB-RELATED"/>
    <property type="match status" value="1"/>
</dbReference>
<dbReference type="GO" id="GO:0006355">
    <property type="term" value="P:regulation of DNA-templated transcription"/>
    <property type="evidence" value="ECO:0007669"/>
    <property type="project" value="InterPro"/>
</dbReference>
<evidence type="ECO:0000259" key="5">
    <source>
        <dbReference type="PROSITE" id="PS50110"/>
    </source>
</evidence>
<dbReference type="Proteomes" id="UP001234916">
    <property type="component" value="Chromosome"/>
</dbReference>
<dbReference type="Pfam" id="PF00072">
    <property type="entry name" value="Response_reg"/>
    <property type="match status" value="1"/>
</dbReference>
<dbReference type="Pfam" id="PF00196">
    <property type="entry name" value="GerE"/>
    <property type="match status" value="1"/>
</dbReference>
<dbReference type="PROSITE" id="PS50110">
    <property type="entry name" value="RESPONSE_REGULATORY"/>
    <property type="match status" value="1"/>
</dbReference>